<dbReference type="InterPro" id="IPR041577">
    <property type="entry name" value="RT_RNaseH_2"/>
</dbReference>
<dbReference type="InterPro" id="IPR043502">
    <property type="entry name" value="DNA/RNA_pol_sf"/>
</dbReference>
<evidence type="ECO:0000259" key="1">
    <source>
        <dbReference type="PROSITE" id="PS50879"/>
    </source>
</evidence>
<dbReference type="GO" id="GO:0015074">
    <property type="term" value="P:DNA integration"/>
    <property type="evidence" value="ECO:0007669"/>
    <property type="project" value="InterPro"/>
</dbReference>
<dbReference type="GO" id="GO:0008445">
    <property type="term" value="F:D-aspartate oxidase activity"/>
    <property type="evidence" value="ECO:0007669"/>
    <property type="project" value="UniProtKB-EC"/>
</dbReference>
<dbReference type="Gene3D" id="3.30.70.270">
    <property type="match status" value="1"/>
</dbReference>
<gene>
    <name evidence="3" type="ORF">KK1_009780</name>
</gene>
<keyword evidence="3" id="KW-0560">Oxidoreductase</keyword>
<evidence type="ECO:0000313" key="3">
    <source>
        <dbReference type="EMBL" id="KYP70560.1"/>
    </source>
</evidence>
<dbReference type="EMBL" id="CM003605">
    <property type="protein sequence ID" value="KYP70560.1"/>
    <property type="molecule type" value="Genomic_DNA"/>
</dbReference>
<dbReference type="Pfam" id="PF17919">
    <property type="entry name" value="RT_RNaseH_2"/>
    <property type="match status" value="1"/>
</dbReference>
<proteinExistence type="predicted"/>
<dbReference type="GO" id="GO:0003676">
    <property type="term" value="F:nucleic acid binding"/>
    <property type="evidence" value="ECO:0007669"/>
    <property type="project" value="InterPro"/>
</dbReference>
<dbReference type="PANTHER" id="PTHR48475">
    <property type="entry name" value="RIBONUCLEASE H"/>
    <property type="match status" value="1"/>
</dbReference>
<dbReference type="InterPro" id="IPR001584">
    <property type="entry name" value="Integrase_cat-core"/>
</dbReference>
<dbReference type="SUPFAM" id="SSF53098">
    <property type="entry name" value="Ribonuclease H-like"/>
    <property type="match status" value="2"/>
</dbReference>
<dbReference type="Proteomes" id="UP000075243">
    <property type="component" value="Chromosome 3"/>
</dbReference>
<dbReference type="InterPro" id="IPR002156">
    <property type="entry name" value="RNaseH_domain"/>
</dbReference>
<dbReference type="Gene3D" id="3.30.420.10">
    <property type="entry name" value="Ribonuclease H-like superfamily/Ribonuclease H"/>
    <property type="match status" value="2"/>
</dbReference>
<dbReference type="Pfam" id="PF17921">
    <property type="entry name" value="Integrase_H2C2"/>
    <property type="match status" value="1"/>
</dbReference>
<dbReference type="Gramene" id="C.cajan_09512.t">
    <property type="protein sequence ID" value="C.cajan_09512.t"/>
    <property type="gene ID" value="C.cajan_09512"/>
</dbReference>
<dbReference type="Pfam" id="PF00665">
    <property type="entry name" value="rve"/>
    <property type="match status" value="1"/>
</dbReference>
<accession>A0A151TU28</accession>
<evidence type="ECO:0000259" key="2">
    <source>
        <dbReference type="PROSITE" id="PS50994"/>
    </source>
</evidence>
<feature type="domain" description="Integrase catalytic" evidence="2">
    <location>
        <begin position="521"/>
        <end position="680"/>
    </location>
</feature>
<dbReference type="Gene3D" id="1.10.340.70">
    <property type="match status" value="1"/>
</dbReference>
<sequence length="691" mass="77868">MRLNLEKCVFGVSGGKFLGFMLSARGIEANPDKCMAIVNMVSPQNLKEVQKLAGRLTALSRFLPCLAEIAKPIVGLLRKVKKFEWSIGCEEAFQTLKERLGSPPVLSKPDPEADMVVYLCVSSDAISAILIQEKEEQQPIYFISRMLQKAETRYQLLEKVALGLVHTARRLRQYFQTHRVIIQTDCPIAKVLRKPELAGRMMAWSIELSEFDISFEPRGPIKSQYLVDFINELQPKGHFASDLWTMHVDGSSNSQGSGAGIILEGPTRVTLEQSLRFAFKASNNQAEYEALLAGLRLAQEIGARRLICWTDSKVVAEQVNDNFQVKDTNLLKYYHLFQRMRNAFDEVQVKHTPRADQLARLATSTRKPGHLRTTLHLDLATPSVTSTECMTVEEPTRTWITEIIDFLEQGKEPSDPSAAKKLRTQAAKYSIVGGDLYRRGFSVPLLKCLDSVQADYVLREIHEGICGFHSRGRTLAAKVLRAGYYWPTLKDDCAKFVKHCISCQRHGNLIHVSAEELHGISSPWPFAMWGMDILGQFPIAKGQCKFLLVVVDYFTKWVEAEPLANITAANVQKFLWKNIITRFGIPHALVTDNGLQFTDQKLNRFIQDLGIKHRFTSVEHPQSNGQAEAANKVILTELKKRLGDAKGAWAEELLEVLWAYRCTPQSTTRETPFRLTYGTDAMIPVEVGEPT</sequence>
<dbReference type="FunFam" id="3.30.70.270:FF:000020">
    <property type="entry name" value="Transposon Tf2-6 polyprotein-like Protein"/>
    <property type="match status" value="1"/>
</dbReference>
<dbReference type="PROSITE" id="PS50994">
    <property type="entry name" value="INTEGRASE"/>
    <property type="match status" value="1"/>
</dbReference>
<dbReference type="SUPFAM" id="SSF56672">
    <property type="entry name" value="DNA/RNA polymerases"/>
    <property type="match status" value="1"/>
</dbReference>
<dbReference type="PANTHER" id="PTHR48475:SF2">
    <property type="entry name" value="RIBONUCLEASE H"/>
    <property type="match status" value="1"/>
</dbReference>
<protein>
    <submittedName>
        <fullName evidence="3">Pro-Pol polyprotein</fullName>
        <ecNumber evidence="3">1.4.3.1</ecNumber>
    </submittedName>
</protein>
<name>A0A151TU28_CAJCA</name>
<dbReference type="InterPro" id="IPR043128">
    <property type="entry name" value="Rev_trsase/Diguanyl_cyclase"/>
</dbReference>
<dbReference type="PROSITE" id="PS50879">
    <property type="entry name" value="RNASE_H_1"/>
    <property type="match status" value="1"/>
</dbReference>
<dbReference type="Pfam" id="PF13456">
    <property type="entry name" value="RVT_3"/>
    <property type="match status" value="1"/>
</dbReference>
<dbReference type="InterPro" id="IPR036397">
    <property type="entry name" value="RNaseH_sf"/>
</dbReference>
<dbReference type="EC" id="1.4.3.1" evidence="3"/>
<keyword evidence="4" id="KW-1185">Reference proteome</keyword>
<evidence type="ECO:0000313" key="4">
    <source>
        <dbReference type="Proteomes" id="UP000075243"/>
    </source>
</evidence>
<dbReference type="InterPro" id="IPR041588">
    <property type="entry name" value="Integrase_H2C2"/>
</dbReference>
<dbReference type="GO" id="GO:0004523">
    <property type="term" value="F:RNA-DNA hybrid ribonuclease activity"/>
    <property type="evidence" value="ECO:0007669"/>
    <property type="project" value="InterPro"/>
</dbReference>
<dbReference type="AlphaFoldDB" id="A0A151TU28"/>
<reference evidence="3 4" key="1">
    <citation type="journal article" date="2012" name="Nat. Biotechnol.">
        <title>Draft genome sequence of pigeonpea (Cajanus cajan), an orphan legume crop of resource-poor farmers.</title>
        <authorList>
            <person name="Varshney R.K."/>
            <person name="Chen W."/>
            <person name="Li Y."/>
            <person name="Bharti A.K."/>
            <person name="Saxena R.K."/>
            <person name="Schlueter J.A."/>
            <person name="Donoghue M.T."/>
            <person name="Azam S."/>
            <person name="Fan G."/>
            <person name="Whaley A.M."/>
            <person name="Farmer A.D."/>
            <person name="Sheridan J."/>
            <person name="Iwata A."/>
            <person name="Tuteja R."/>
            <person name="Penmetsa R.V."/>
            <person name="Wu W."/>
            <person name="Upadhyaya H.D."/>
            <person name="Yang S.P."/>
            <person name="Shah T."/>
            <person name="Saxena K.B."/>
            <person name="Michael T."/>
            <person name="McCombie W.R."/>
            <person name="Yang B."/>
            <person name="Zhang G."/>
            <person name="Yang H."/>
            <person name="Wang J."/>
            <person name="Spillane C."/>
            <person name="Cook D.R."/>
            <person name="May G.D."/>
            <person name="Xu X."/>
            <person name="Jackson S.A."/>
        </authorList>
    </citation>
    <scope>NUCLEOTIDE SEQUENCE [LARGE SCALE GENOMIC DNA]</scope>
    <source>
        <strain evidence="4">cv. Asha</strain>
    </source>
</reference>
<dbReference type="InterPro" id="IPR012337">
    <property type="entry name" value="RNaseH-like_sf"/>
</dbReference>
<organism evidence="3 4">
    <name type="scientific">Cajanus cajan</name>
    <name type="common">Pigeon pea</name>
    <name type="synonym">Cajanus indicus</name>
    <dbReference type="NCBI Taxonomy" id="3821"/>
    <lineage>
        <taxon>Eukaryota</taxon>
        <taxon>Viridiplantae</taxon>
        <taxon>Streptophyta</taxon>
        <taxon>Embryophyta</taxon>
        <taxon>Tracheophyta</taxon>
        <taxon>Spermatophyta</taxon>
        <taxon>Magnoliopsida</taxon>
        <taxon>eudicotyledons</taxon>
        <taxon>Gunneridae</taxon>
        <taxon>Pentapetalae</taxon>
        <taxon>rosids</taxon>
        <taxon>fabids</taxon>
        <taxon>Fabales</taxon>
        <taxon>Fabaceae</taxon>
        <taxon>Papilionoideae</taxon>
        <taxon>50 kb inversion clade</taxon>
        <taxon>NPAAA clade</taxon>
        <taxon>indigoferoid/millettioid clade</taxon>
        <taxon>Phaseoleae</taxon>
        <taxon>Cajanus</taxon>
    </lineage>
</organism>
<dbReference type="CDD" id="cd09279">
    <property type="entry name" value="RNase_HI_like"/>
    <property type="match status" value="1"/>
</dbReference>
<feature type="domain" description="RNase H type-1" evidence="1">
    <location>
        <begin position="240"/>
        <end position="364"/>
    </location>
</feature>